<evidence type="ECO:0000259" key="1">
    <source>
        <dbReference type="Pfam" id="PF12706"/>
    </source>
</evidence>
<dbReference type="PANTHER" id="PTHR43546">
    <property type="entry name" value="UPF0173 METAL-DEPENDENT HYDROLASE MJ1163-RELATED"/>
    <property type="match status" value="1"/>
</dbReference>
<dbReference type="SUPFAM" id="SSF56281">
    <property type="entry name" value="Metallo-hydrolase/oxidoreductase"/>
    <property type="match status" value="1"/>
</dbReference>
<dbReference type="AlphaFoldDB" id="A0AAE7DBW0"/>
<dbReference type="InterPro" id="IPR041141">
    <property type="entry name" value="CmlA_N"/>
</dbReference>
<name>A0AAE7DBW0_9BACT</name>
<evidence type="ECO:0000259" key="2">
    <source>
        <dbReference type="Pfam" id="PF18456"/>
    </source>
</evidence>
<feature type="domain" description="Diiron non-heme beta-hydroxylase N-terminal" evidence="2">
    <location>
        <begin position="6"/>
        <end position="235"/>
    </location>
</feature>
<evidence type="ECO:0000313" key="3">
    <source>
        <dbReference type="EMBL" id="QJB36080.1"/>
    </source>
</evidence>
<dbReference type="KEGG" id="coy:HF329_09940"/>
<dbReference type="Pfam" id="PF12706">
    <property type="entry name" value="Lactamase_B_2"/>
    <property type="match status" value="1"/>
</dbReference>
<dbReference type="Proteomes" id="UP000502421">
    <property type="component" value="Chromosome"/>
</dbReference>
<feature type="domain" description="Metallo-beta-lactamase" evidence="1">
    <location>
        <begin position="268"/>
        <end position="425"/>
    </location>
</feature>
<proteinExistence type="predicted"/>
<accession>A0AAE7DBW0</accession>
<reference evidence="4" key="1">
    <citation type="submission" date="2020-04" db="EMBL/GenBank/DDBJ databases">
        <authorList>
            <person name="Kittiwongwattana C."/>
        </authorList>
    </citation>
    <scope>NUCLEOTIDE SEQUENCE [LARGE SCALE GENOMIC DNA]</scope>
    <source>
        <strain evidence="4">1310</strain>
    </source>
</reference>
<dbReference type="InterPro" id="IPR001279">
    <property type="entry name" value="Metallo-B-lactamas"/>
</dbReference>
<protein>
    <submittedName>
        <fullName evidence="3">MBL fold metallo-hydrolase</fullName>
    </submittedName>
</protein>
<dbReference type="InterPro" id="IPR036866">
    <property type="entry name" value="RibonucZ/Hydroxyglut_hydro"/>
</dbReference>
<evidence type="ECO:0000313" key="4">
    <source>
        <dbReference type="Proteomes" id="UP000502421"/>
    </source>
</evidence>
<dbReference type="Gene3D" id="3.60.15.10">
    <property type="entry name" value="Ribonuclease Z/Hydroxyacylglutathione hydrolase-like"/>
    <property type="match status" value="1"/>
</dbReference>
<dbReference type="PANTHER" id="PTHR43546:SF4">
    <property type="entry name" value="UPF0282 PROTEIN MJ1629"/>
    <property type="match status" value="1"/>
</dbReference>
<sequence>MEDLYYLKPNLVIEPLFKRWYAWSYLIPPATAARNVTGRHMKIINSYIQAPQIHMEAVRNPKMKGGPFMDFGRNRVEEVRALREETLSSQQDLVALSDALKELDQLLKEHAKGYSLEPLYAKVPDILKGYVELNYDLNNQPSFRIVESLLYKSKYYQEQFQSIALWVTENDERPFVLSTPRLDEPNVLHLPVAFNDRVIDEIARMKHTPNTISYLKELLNVSREDEALLETFFTKDAPPPYQRYEGDKIRMRYFGHACILIETKEVSILVDPLISYYGYNTELARFSDMHLPPVIDYVLITHNHQDHILFETLLPLRHRIRNIVVPRGGYGQLQDPNLKMVLQQTGFKNVLELEEMGTLEMGDCTITGIPFFGEHSDLSISTKICHYLQINDFKIMFAADSCVVEPRLYEHVQKEIGKLDVLFLGMECDGAPLSWLYGPLLTRDLPRDMDASRRLAGSNFERGSAIVDIFQPAELYVYAMGQEPWLEFISSIKYTDESNPIVASNKLISECKEKGLAAERLFGEKEILYNKHKSPATAHPVL</sequence>
<dbReference type="InterPro" id="IPR050114">
    <property type="entry name" value="UPF0173_UPF0282_UlaG_hydrolase"/>
</dbReference>
<dbReference type="EMBL" id="CP051205">
    <property type="protein sequence ID" value="QJB36080.1"/>
    <property type="molecule type" value="Genomic_DNA"/>
</dbReference>
<organism evidence="3 4">
    <name type="scientific">Chitinophaga oryzae</name>
    <dbReference type="NCBI Taxonomy" id="2725414"/>
    <lineage>
        <taxon>Bacteria</taxon>
        <taxon>Pseudomonadati</taxon>
        <taxon>Bacteroidota</taxon>
        <taxon>Chitinophagia</taxon>
        <taxon>Chitinophagales</taxon>
        <taxon>Chitinophagaceae</taxon>
        <taxon>Chitinophaga</taxon>
    </lineage>
</organism>
<gene>
    <name evidence="3" type="ORF">HF329_09940</name>
</gene>
<dbReference type="Pfam" id="PF18456">
    <property type="entry name" value="CmlA_N"/>
    <property type="match status" value="1"/>
</dbReference>